<protein>
    <submittedName>
        <fullName evidence="1">DUF3225 domain-containing protein</fullName>
    </submittedName>
</protein>
<dbReference type="RefSeq" id="WP_103289678.1">
    <property type="nucleotide sequence ID" value="NZ_CP033924.1"/>
</dbReference>
<dbReference type="EMBL" id="CP033924">
    <property type="protein sequence ID" value="AZA84312.1"/>
    <property type="molecule type" value="Genomic_DNA"/>
</dbReference>
<dbReference type="OrthoDB" id="8445243at2"/>
<dbReference type="SUPFAM" id="SSF54427">
    <property type="entry name" value="NTF2-like"/>
    <property type="match status" value="1"/>
</dbReference>
<sequence>MATSEKNTVQDYVAIKAVLENYTEGLRNGNIEQLKQSFHTDAIMYGYWDEFLVEGSITNLYDSVEKHGIAPNIKVNIDVLHKTNDIALARIGYENNAAGKDGVDYHSLIKVNEEWKIVSKLFQTLS</sequence>
<evidence type="ECO:0000313" key="1">
    <source>
        <dbReference type="EMBL" id="AZA84312.1"/>
    </source>
</evidence>
<gene>
    <name evidence="2" type="ORF">C1637_05585</name>
    <name evidence="1" type="ORF">EG342_21555</name>
</gene>
<dbReference type="KEGG" id="clac:EG342_21555"/>
<keyword evidence="4" id="KW-1185">Reference proteome</keyword>
<dbReference type="Proteomes" id="UP000279972">
    <property type="component" value="Chromosome"/>
</dbReference>
<dbReference type="Proteomes" id="UP000236262">
    <property type="component" value="Unassembled WGS sequence"/>
</dbReference>
<reference evidence="2 3" key="1">
    <citation type="submission" date="2018-01" db="EMBL/GenBank/DDBJ databases">
        <title>Draft genome sequences of Chryseobacterium lactis NCTC11390, Chryseobacterium oncorhynchi 701B-08, and Chryseobacterium viscerum 687B-08.</title>
        <authorList>
            <person name="Jeong J.-J."/>
            <person name="Lee Y.J."/>
            <person name="Park B."/>
            <person name="Choi I.-G."/>
            <person name="Kim K.D."/>
        </authorList>
    </citation>
    <scope>NUCLEOTIDE SEQUENCE [LARGE SCALE GENOMIC DNA]</scope>
    <source>
        <strain evidence="2 3">NCTC11390</strain>
    </source>
</reference>
<dbReference type="InterPro" id="IPR032710">
    <property type="entry name" value="NTF2-like_dom_sf"/>
</dbReference>
<dbReference type="AlphaFoldDB" id="A0A3G6RT89"/>
<dbReference type="Gene3D" id="3.10.450.50">
    <property type="match status" value="1"/>
</dbReference>
<evidence type="ECO:0000313" key="3">
    <source>
        <dbReference type="Proteomes" id="UP000236262"/>
    </source>
</evidence>
<reference evidence="1 4" key="2">
    <citation type="submission" date="2018-11" db="EMBL/GenBank/DDBJ databases">
        <title>Proposal to divide the Flavobacteriaceae and reorganize its genera based on Amino Acid Identity values calculated from whole genome sequences.</title>
        <authorList>
            <person name="Nicholson A.C."/>
            <person name="Gulvik C.A."/>
            <person name="Whitney A.M."/>
            <person name="Humrighouse B.W."/>
            <person name="Bell M."/>
            <person name="Holmes B."/>
            <person name="Steigerwalt A.G."/>
            <person name="Villarma A."/>
            <person name="Sheth M."/>
            <person name="Batra D."/>
            <person name="Pryor J."/>
            <person name="Bernardet J.-F."/>
            <person name="Hugo C."/>
            <person name="Kampfer P."/>
            <person name="Newman J."/>
            <person name="McQuiston J.R."/>
        </authorList>
    </citation>
    <scope>NUCLEOTIDE SEQUENCE [LARGE SCALE GENOMIC DNA]</scope>
    <source>
        <strain evidence="1 4">KC_1864</strain>
    </source>
</reference>
<dbReference type="Pfam" id="PF12893">
    <property type="entry name" value="Lumazine_bd_2"/>
    <property type="match status" value="1"/>
</dbReference>
<organism evidence="2 3">
    <name type="scientific">Chryseobacterium lactis</name>
    <dbReference type="NCBI Taxonomy" id="1241981"/>
    <lineage>
        <taxon>Bacteria</taxon>
        <taxon>Pseudomonadati</taxon>
        <taxon>Bacteroidota</taxon>
        <taxon>Flavobacteriia</taxon>
        <taxon>Flavobacteriales</taxon>
        <taxon>Weeksellaceae</taxon>
        <taxon>Chryseobacterium group</taxon>
        <taxon>Chryseobacterium</taxon>
    </lineage>
</organism>
<evidence type="ECO:0000313" key="2">
    <source>
        <dbReference type="EMBL" id="PNW14431.1"/>
    </source>
</evidence>
<dbReference type="EMBL" id="PPEH01000002">
    <property type="protein sequence ID" value="PNW14431.1"/>
    <property type="molecule type" value="Genomic_DNA"/>
</dbReference>
<proteinExistence type="predicted"/>
<name>A0A3G6RT89_CHRLC</name>
<evidence type="ECO:0000313" key="4">
    <source>
        <dbReference type="Proteomes" id="UP000279972"/>
    </source>
</evidence>
<accession>A0A3G6RT89</accession>
<dbReference type="InterPro" id="IPR039437">
    <property type="entry name" value="FrzH/put_lumazine-bd"/>
</dbReference>